<accession>A0A382SLU5</accession>
<dbReference type="Pfam" id="PF07355">
    <property type="entry name" value="GRDB"/>
    <property type="match status" value="1"/>
</dbReference>
<evidence type="ECO:0000313" key="2">
    <source>
        <dbReference type="EMBL" id="SVD10859.1"/>
    </source>
</evidence>
<name>A0A382SLU5_9ZZZZ</name>
<proteinExistence type="predicted"/>
<dbReference type="InterPro" id="IPR010187">
    <property type="entry name" value="Various_sel_PB"/>
</dbReference>
<gene>
    <name evidence="2" type="ORF">METZ01_LOCUS363713</name>
</gene>
<organism evidence="2">
    <name type="scientific">marine metagenome</name>
    <dbReference type="NCBI Taxonomy" id="408172"/>
    <lineage>
        <taxon>unclassified sequences</taxon>
        <taxon>metagenomes</taxon>
        <taxon>ecological metagenomes</taxon>
    </lineage>
</organism>
<dbReference type="GO" id="GO:0050485">
    <property type="term" value="F:oxidoreductase activity, acting on X-H and Y-H to form an X-Y bond, with a disulfide as acceptor"/>
    <property type="evidence" value="ECO:0007669"/>
    <property type="project" value="InterPro"/>
</dbReference>
<dbReference type="NCBIfam" id="TIGR01918">
    <property type="entry name" value="various_sel_PB"/>
    <property type="match status" value="1"/>
</dbReference>
<evidence type="ECO:0008006" key="3">
    <source>
        <dbReference type="Google" id="ProtNLM"/>
    </source>
</evidence>
<reference evidence="2" key="1">
    <citation type="submission" date="2018-05" db="EMBL/GenBank/DDBJ databases">
        <authorList>
            <person name="Lanie J.A."/>
            <person name="Ng W.-L."/>
            <person name="Kazmierczak K.M."/>
            <person name="Andrzejewski T.M."/>
            <person name="Davidsen T.M."/>
            <person name="Wayne K.J."/>
            <person name="Tettelin H."/>
            <person name="Glass J.I."/>
            <person name="Rusch D."/>
            <person name="Podicherti R."/>
            <person name="Tsui H.-C.T."/>
            <person name="Winkler M.E."/>
        </authorList>
    </citation>
    <scope>NUCLEOTIDE SEQUENCE</scope>
</reference>
<dbReference type="AlphaFoldDB" id="A0A382SLU5"/>
<evidence type="ECO:0000256" key="1">
    <source>
        <dbReference type="ARBA" id="ARBA00023002"/>
    </source>
</evidence>
<feature type="non-terminal residue" evidence="2">
    <location>
        <position position="1"/>
    </location>
</feature>
<protein>
    <recommendedName>
        <fullName evidence="3">Glycine/betaine/sarcosine/D-proline family reductase selenoprotein B</fullName>
    </recommendedName>
</protein>
<dbReference type="EMBL" id="UINC01130046">
    <property type="protein sequence ID" value="SVD10859.1"/>
    <property type="molecule type" value="Genomic_DNA"/>
</dbReference>
<keyword evidence="1" id="KW-0560">Oxidoreductase</keyword>
<sequence length="204" mass="22152">DVLSSMAHLGTKLVNQETIGRPTDDGYFSQGKLSSEFVAQTAAHRLSHMLLSKVRGEFFEAEVPIAFIDATLAPPPVPDMAKATIALVTDGGLVPSGNPDRIPRAFAQVWGAYPIEGMESLLSGEYEVAHGGYDNRPVEEDPHRLVPVDVLREMEREGLVGKLHPEFLSTTGNSNPLENSRRMGREMATRLIEAGVDSVILTST</sequence>